<evidence type="ECO:0000256" key="5">
    <source>
        <dbReference type="ARBA" id="ARBA00023004"/>
    </source>
</evidence>
<dbReference type="SUPFAM" id="SSF51197">
    <property type="entry name" value="Clavaminate synthase-like"/>
    <property type="match status" value="1"/>
</dbReference>
<dbReference type="InterPro" id="IPR051178">
    <property type="entry name" value="TfdA_dioxygenase"/>
</dbReference>
<gene>
    <name evidence="7" type="ORF">HMPREF1541_03307</name>
</gene>
<keyword evidence="3" id="KW-0223">Dioxygenase</keyword>
<dbReference type="VEuPathDB" id="FungiDB:HMPREF1541_03307"/>
<feature type="domain" description="TauD/TfdA-like" evidence="6">
    <location>
        <begin position="9"/>
        <end position="287"/>
    </location>
</feature>
<dbReference type="InterPro" id="IPR003819">
    <property type="entry name" value="TauD/TfdA-like"/>
</dbReference>
<dbReference type="AlphaFoldDB" id="W2RY70"/>
<evidence type="ECO:0000313" key="7">
    <source>
        <dbReference type="EMBL" id="ETN41372.1"/>
    </source>
</evidence>
<dbReference type="RefSeq" id="XP_008715881.1">
    <property type="nucleotide sequence ID" value="XM_008717659.1"/>
</dbReference>
<keyword evidence="4" id="KW-0560">Oxidoreductase</keyword>
<dbReference type="Gene3D" id="3.60.130.10">
    <property type="entry name" value="Clavaminate synthase-like"/>
    <property type="match status" value="1"/>
</dbReference>
<dbReference type="Pfam" id="PF02668">
    <property type="entry name" value="TauD"/>
    <property type="match status" value="1"/>
</dbReference>
<dbReference type="GO" id="GO:0046872">
    <property type="term" value="F:metal ion binding"/>
    <property type="evidence" value="ECO:0007669"/>
    <property type="project" value="UniProtKB-KW"/>
</dbReference>
<comment type="similarity">
    <text evidence="1">Belongs to the TfdA dioxygenase family.</text>
</comment>
<name>W2RY70_CYPE1</name>
<keyword evidence="5" id="KW-0408">Iron</keyword>
<dbReference type="GO" id="GO:0051213">
    <property type="term" value="F:dioxygenase activity"/>
    <property type="evidence" value="ECO:0007669"/>
    <property type="project" value="UniProtKB-KW"/>
</dbReference>
<accession>W2RY70</accession>
<evidence type="ECO:0000256" key="2">
    <source>
        <dbReference type="ARBA" id="ARBA00022723"/>
    </source>
</evidence>
<reference evidence="7 8" key="1">
    <citation type="submission" date="2013-03" db="EMBL/GenBank/DDBJ databases">
        <title>The Genome Sequence of Phialophora europaea CBS 101466.</title>
        <authorList>
            <consortium name="The Broad Institute Genomics Platform"/>
            <person name="Cuomo C."/>
            <person name="de Hoog S."/>
            <person name="Gorbushina A."/>
            <person name="Walker B."/>
            <person name="Young S.K."/>
            <person name="Zeng Q."/>
            <person name="Gargeya S."/>
            <person name="Fitzgerald M."/>
            <person name="Haas B."/>
            <person name="Abouelleil A."/>
            <person name="Allen A.W."/>
            <person name="Alvarado L."/>
            <person name="Arachchi H.M."/>
            <person name="Berlin A.M."/>
            <person name="Chapman S.B."/>
            <person name="Gainer-Dewar J."/>
            <person name="Goldberg J."/>
            <person name="Griggs A."/>
            <person name="Gujja S."/>
            <person name="Hansen M."/>
            <person name="Howarth C."/>
            <person name="Imamovic A."/>
            <person name="Ireland A."/>
            <person name="Larimer J."/>
            <person name="McCowan C."/>
            <person name="Murphy C."/>
            <person name="Pearson M."/>
            <person name="Poon T.W."/>
            <person name="Priest M."/>
            <person name="Roberts A."/>
            <person name="Saif S."/>
            <person name="Shea T."/>
            <person name="Sisk P."/>
            <person name="Sykes S."/>
            <person name="Wortman J."/>
            <person name="Nusbaum C."/>
            <person name="Birren B."/>
        </authorList>
    </citation>
    <scope>NUCLEOTIDE SEQUENCE [LARGE SCALE GENOMIC DNA]</scope>
    <source>
        <strain evidence="7 8">CBS 101466</strain>
    </source>
</reference>
<evidence type="ECO:0000256" key="1">
    <source>
        <dbReference type="ARBA" id="ARBA00005896"/>
    </source>
</evidence>
<dbReference type="PANTHER" id="PTHR43779:SF3">
    <property type="entry name" value="(3R)-3-[(CARBOXYMETHYL)AMINO]FATTY ACID OXYGENASE_DECARBOXYLASE"/>
    <property type="match status" value="1"/>
</dbReference>
<keyword evidence="2" id="KW-0479">Metal-binding</keyword>
<evidence type="ECO:0000256" key="4">
    <source>
        <dbReference type="ARBA" id="ARBA00023002"/>
    </source>
</evidence>
<evidence type="ECO:0000256" key="3">
    <source>
        <dbReference type="ARBA" id="ARBA00022964"/>
    </source>
</evidence>
<dbReference type="GeneID" id="19970646"/>
<evidence type="ECO:0000313" key="8">
    <source>
        <dbReference type="Proteomes" id="UP000030752"/>
    </source>
</evidence>
<dbReference type="STRING" id="1220924.W2RY70"/>
<proteinExistence type="inferred from homology"/>
<evidence type="ECO:0000259" key="6">
    <source>
        <dbReference type="Pfam" id="PF02668"/>
    </source>
</evidence>
<dbReference type="eggNOG" id="ENOG502QUAD">
    <property type="taxonomic scope" value="Eukaryota"/>
</dbReference>
<protein>
    <recommendedName>
        <fullName evidence="6">TauD/TfdA-like domain-containing protein</fullName>
    </recommendedName>
</protein>
<organism evidence="7 8">
    <name type="scientific">Cyphellophora europaea (strain CBS 101466)</name>
    <name type="common">Phialophora europaea</name>
    <dbReference type="NCBI Taxonomy" id="1220924"/>
    <lineage>
        <taxon>Eukaryota</taxon>
        <taxon>Fungi</taxon>
        <taxon>Dikarya</taxon>
        <taxon>Ascomycota</taxon>
        <taxon>Pezizomycotina</taxon>
        <taxon>Eurotiomycetes</taxon>
        <taxon>Chaetothyriomycetidae</taxon>
        <taxon>Chaetothyriales</taxon>
        <taxon>Cyphellophoraceae</taxon>
        <taxon>Cyphellophora</taxon>
    </lineage>
</organism>
<dbReference type="HOGENOM" id="CLU_036005_2_0_1"/>
<sequence>MSAFSTITVKELHPTFAAEVQGVDFQNLSDKQFDEVYGVCVFRKTGLSDAKHVEFSRRLGELDHTRRYMVAGRKSRYEFYELFDAGNIDENGGVLDPNSPKAQFGKGNALFHVDSSFNPRRSSFSCLRAITIPPPNQGLGGNTDFADSRTAWDDLDNATKQDLLDNDYVGAHTIAYSRKLGSPEFFKDLDPTKDGFSRHRILQKHEPSGRMNLYIAAHMHHIEGLPEDKSTALRNKLLDHVSQEKYTVSLGWENESDMIIWDNRCTLHRAAGGAFEGKYKRDLRRTTVHDDSPTAWGLNKVDMSFTEPKKTADAAHEAIAKKLGFQHEAPKTVDVNA</sequence>
<dbReference type="InterPro" id="IPR042098">
    <property type="entry name" value="TauD-like_sf"/>
</dbReference>
<dbReference type="Proteomes" id="UP000030752">
    <property type="component" value="Unassembled WGS sequence"/>
</dbReference>
<keyword evidence="8" id="KW-1185">Reference proteome</keyword>
<dbReference type="OrthoDB" id="5818554at2759"/>
<dbReference type="EMBL" id="KB822719">
    <property type="protein sequence ID" value="ETN41372.1"/>
    <property type="molecule type" value="Genomic_DNA"/>
</dbReference>
<dbReference type="InParanoid" id="W2RY70"/>
<dbReference type="PANTHER" id="PTHR43779">
    <property type="entry name" value="DIOXYGENASE RV0097-RELATED"/>
    <property type="match status" value="1"/>
</dbReference>